<accession>A0A918DRA9</accession>
<dbReference type="EMBL" id="BMLT01000003">
    <property type="protein sequence ID" value="GGO79126.1"/>
    <property type="molecule type" value="Genomic_DNA"/>
</dbReference>
<dbReference type="AlphaFoldDB" id="A0A918DRA9"/>
<comment type="caution">
    <text evidence="1">The sequence shown here is derived from an EMBL/GenBank/DDBJ whole genome shotgun (WGS) entry which is preliminary data.</text>
</comment>
<sequence length="74" mass="8221">MAKLILDNNMAAPDDVYELLTELHRGLEPEQSADVNARLILLLANHIGDSEVVAEATRIAREHLPPAPELKREI</sequence>
<dbReference type="Pfam" id="PF10932">
    <property type="entry name" value="DUF2783"/>
    <property type="match status" value="1"/>
</dbReference>
<keyword evidence="2" id="KW-1185">Reference proteome</keyword>
<dbReference type="InterPro" id="IPR021233">
    <property type="entry name" value="DUF2783"/>
</dbReference>
<reference evidence="1 2" key="1">
    <citation type="journal article" date="2014" name="Int. J. Syst. Evol. Microbiol.">
        <title>Complete genome sequence of Corynebacterium casei LMG S-19264T (=DSM 44701T), isolated from a smear-ripened cheese.</title>
        <authorList>
            <consortium name="US DOE Joint Genome Institute (JGI-PGF)"/>
            <person name="Walter F."/>
            <person name="Albersmeier A."/>
            <person name="Kalinowski J."/>
            <person name="Ruckert C."/>
        </authorList>
    </citation>
    <scope>NUCLEOTIDE SEQUENCE [LARGE SCALE GENOMIC DNA]</scope>
    <source>
        <strain evidence="1 2">CGMCC 1.7286</strain>
    </source>
</reference>
<dbReference type="Proteomes" id="UP000599578">
    <property type="component" value="Unassembled WGS sequence"/>
</dbReference>
<proteinExistence type="predicted"/>
<name>A0A918DRA9_9GAMM</name>
<evidence type="ECO:0000313" key="1">
    <source>
        <dbReference type="EMBL" id="GGO79126.1"/>
    </source>
</evidence>
<organism evidence="1 2">
    <name type="scientific">Marinobacterium nitratireducens</name>
    <dbReference type="NCBI Taxonomy" id="518897"/>
    <lineage>
        <taxon>Bacteria</taxon>
        <taxon>Pseudomonadati</taxon>
        <taxon>Pseudomonadota</taxon>
        <taxon>Gammaproteobacteria</taxon>
        <taxon>Oceanospirillales</taxon>
        <taxon>Oceanospirillaceae</taxon>
        <taxon>Marinobacterium</taxon>
    </lineage>
</organism>
<gene>
    <name evidence="1" type="ORF">GCM10011348_12640</name>
</gene>
<dbReference type="RefSeq" id="WP_188859585.1">
    <property type="nucleotide sequence ID" value="NZ_BMLT01000003.1"/>
</dbReference>
<protein>
    <recommendedName>
        <fullName evidence="3">DUF2783 domain-containing protein</fullName>
    </recommendedName>
</protein>
<evidence type="ECO:0000313" key="2">
    <source>
        <dbReference type="Proteomes" id="UP000599578"/>
    </source>
</evidence>
<evidence type="ECO:0008006" key="3">
    <source>
        <dbReference type="Google" id="ProtNLM"/>
    </source>
</evidence>